<evidence type="ECO:0000256" key="1">
    <source>
        <dbReference type="SAM" id="MobiDB-lite"/>
    </source>
</evidence>
<dbReference type="EMBL" id="LXQA011009273">
    <property type="protein sequence ID" value="MCI81033.1"/>
    <property type="molecule type" value="Genomic_DNA"/>
</dbReference>
<feature type="region of interest" description="Disordered" evidence="1">
    <location>
        <begin position="1"/>
        <end position="55"/>
    </location>
</feature>
<dbReference type="AlphaFoldDB" id="A0A392V0S2"/>
<proteinExistence type="predicted"/>
<comment type="caution">
    <text evidence="2">The sequence shown here is derived from an EMBL/GenBank/DDBJ whole genome shotgun (WGS) entry which is preliminary data.</text>
</comment>
<name>A0A392V0S2_9FABA</name>
<evidence type="ECO:0000313" key="3">
    <source>
        <dbReference type="Proteomes" id="UP000265520"/>
    </source>
</evidence>
<sequence length="69" mass="7459">AKTPSTTNQSSPSTPKATLRDESPPQSAPPLQNMVGSKPTRSPGFSGAPLCKPKPQHDVLYLHRHCLRQ</sequence>
<feature type="non-terminal residue" evidence="2">
    <location>
        <position position="1"/>
    </location>
</feature>
<protein>
    <submittedName>
        <fullName evidence="2">Uncharacterized protein</fullName>
    </submittedName>
</protein>
<feature type="compositionally biased region" description="Low complexity" evidence="1">
    <location>
        <begin position="1"/>
        <end position="15"/>
    </location>
</feature>
<accession>A0A392V0S2</accession>
<evidence type="ECO:0000313" key="2">
    <source>
        <dbReference type="EMBL" id="MCI81033.1"/>
    </source>
</evidence>
<dbReference type="Proteomes" id="UP000265520">
    <property type="component" value="Unassembled WGS sequence"/>
</dbReference>
<reference evidence="2 3" key="1">
    <citation type="journal article" date="2018" name="Front. Plant Sci.">
        <title>Red Clover (Trifolium pratense) and Zigzag Clover (T. medium) - A Picture of Genomic Similarities and Differences.</title>
        <authorList>
            <person name="Dluhosova J."/>
            <person name="Istvanek J."/>
            <person name="Nedelnik J."/>
            <person name="Repkova J."/>
        </authorList>
    </citation>
    <scope>NUCLEOTIDE SEQUENCE [LARGE SCALE GENOMIC DNA]</scope>
    <source>
        <strain evidence="3">cv. 10/8</strain>
        <tissue evidence="2">Leaf</tissue>
    </source>
</reference>
<keyword evidence="3" id="KW-1185">Reference proteome</keyword>
<organism evidence="2 3">
    <name type="scientific">Trifolium medium</name>
    <dbReference type="NCBI Taxonomy" id="97028"/>
    <lineage>
        <taxon>Eukaryota</taxon>
        <taxon>Viridiplantae</taxon>
        <taxon>Streptophyta</taxon>
        <taxon>Embryophyta</taxon>
        <taxon>Tracheophyta</taxon>
        <taxon>Spermatophyta</taxon>
        <taxon>Magnoliopsida</taxon>
        <taxon>eudicotyledons</taxon>
        <taxon>Gunneridae</taxon>
        <taxon>Pentapetalae</taxon>
        <taxon>rosids</taxon>
        <taxon>fabids</taxon>
        <taxon>Fabales</taxon>
        <taxon>Fabaceae</taxon>
        <taxon>Papilionoideae</taxon>
        <taxon>50 kb inversion clade</taxon>
        <taxon>NPAAA clade</taxon>
        <taxon>Hologalegina</taxon>
        <taxon>IRL clade</taxon>
        <taxon>Trifolieae</taxon>
        <taxon>Trifolium</taxon>
    </lineage>
</organism>